<keyword evidence="2" id="KW-0539">Nucleus</keyword>
<name>A0ABN7BFB7_9HEMI</name>
<accession>A0ABN7BFB7</accession>
<dbReference type="EMBL" id="AP028923">
    <property type="protein sequence ID" value="BET03009.1"/>
    <property type="molecule type" value="Genomic_DNA"/>
</dbReference>
<dbReference type="InterPro" id="IPR009072">
    <property type="entry name" value="Histone-fold"/>
</dbReference>
<dbReference type="SUPFAM" id="SSF47113">
    <property type="entry name" value="Histone-fold"/>
    <property type="match status" value="1"/>
</dbReference>
<evidence type="ECO:0000256" key="1">
    <source>
        <dbReference type="ARBA" id="ARBA00004123"/>
    </source>
</evidence>
<dbReference type="Pfam" id="PF00808">
    <property type="entry name" value="CBFD_NFYB_HMF"/>
    <property type="match status" value="1"/>
</dbReference>
<dbReference type="CDD" id="cd22924">
    <property type="entry name" value="HFD_CHRAC1-like"/>
    <property type="match status" value="1"/>
</dbReference>
<dbReference type="InterPro" id="IPR003958">
    <property type="entry name" value="CBFA_NFYB_domain"/>
</dbReference>
<dbReference type="Proteomes" id="UP001307889">
    <property type="component" value="Chromosome 15"/>
</dbReference>
<evidence type="ECO:0000259" key="3">
    <source>
        <dbReference type="Pfam" id="PF00808"/>
    </source>
</evidence>
<evidence type="ECO:0000256" key="2">
    <source>
        <dbReference type="ARBA" id="ARBA00023242"/>
    </source>
</evidence>
<evidence type="ECO:0000313" key="5">
    <source>
        <dbReference type="Proteomes" id="UP001307889"/>
    </source>
</evidence>
<reference evidence="4 5" key="1">
    <citation type="submission" date="2023-09" db="EMBL/GenBank/DDBJ databases">
        <title>Nesidiocoris tenuis whole genome shotgun sequence.</title>
        <authorList>
            <person name="Shibata T."/>
            <person name="Shimoda M."/>
            <person name="Kobayashi T."/>
            <person name="Uehara T."/>
        </authorList>
    </citation>
    <scope>NUCLEOTIDE SEQUENCE [LARGE SCALE GENOMIC DNA]</scope>
    <source>
        <strain evidence="4 5">Japan</strain>
    </source>
</reference>
<dbReference type="InterPro" id="IPR050568">
    <property type="entry name" value="Transcr_DNA_Rep_Reg"/>
</dbReference>
<organism evidence="4 5">
    <name type="scientific">Nesidiocoris tenuis</name>
    <dbReference type="NCBI Taxonomy" id="355587"/>
    <lineage>
        <taxon>Eukaryota</taxon>
        <taxon>Metazoa</taxon>
        <taxon>Ecdysozoa</taxon>
        <taxon>Arthropoda</taxon>
        <taxon>Hexapoda</taxon>
        <taxon>Insecta</taxon>
        <taxon>Pterygota</taxon>
        <taxon>Neoptera</taxon>
        <taxon>Paraneoptera</taxon>
        <taxon>Hemiptera</taxon>
        <taxon>Heteroptera</taxon>
        <taxon>Panheteroptera</taxon>
        <taxon>Cimicomorpha</taxon>
        <taxon>Miridae</taxon>
        <taxon>Dicyphina</taxon>
        <taxon>Nesidiocoris</taxon>
    </lineage>
</organism>
<comment type="subcellular location">
    <subcellularLocation>
        <location evidence="1">Nucleus</location>
    </subcellularLocation>
</comment>
<dbReference type="PANTHER" id="PTHR10252:SF54">
    <property type="entry name" value="CHROMATIN ACCESSIBILITY COMPLEX PROTEIN 1"/>
    <property type="match status" value="1"/>
</dbReference>
<feature type="domain" description="Transcription factor CBF/NF-Y/archaeal histone" evidence="3">
    <location>
        <begin position="26"/>
        <end position="75"/>
    </location>
</feature>
<gene>
    <name evidence="4" type="ORF">NTJ_15827</name>
</gene>
<sequence length="128" mass="14135">MVQLTNISDKENVNMSGKNIGDASSKLPLSRVKTIMKSSPNVDSIGAEVIFTVSKCTEIFLQFMSLGGLKRCNSQKLLDYKGIAELVNTDDKLNFLSEVLPRKMTFREAKKLLQTPDDDDASESSDEA</sequence>
<dbReference type="PANTHER" id="PTHR10252">
    <property type="entry name" value="HISTONE-LIKE TRANSCRIPTION FACTOR CCAAT-RELATED"/>
    <property type="match status" value="1"/>
</dbReference>
<dbReference type="Gene3D" id="1.10.20.10">
    <property type="entry name" value="Histone, subunit A"/>
    <property type="match status" value="1"/>
</dbReference>
<evidence type="ECO:0000313" key="4">
    <source>
        <dbReference type="EMBL" id="BET03009.1"/>
    </source>
</evidence>
<proteinExistence type="predicted"/>
<protein>
    <submittedName>
        <fullName evidence="4">Histone-like transcription factor (CBF/NF-Y) and archaeal histone</fullName>
    </submittedName>
</protein>
<keyword evidence="5" id="KW-1185">Reference proteome</keyword>